<dbReference type="AlphaFoldDB" id="A0A4Y1R480"/>
<name>A0A4Y1R480_PRUDU</name>
<feature type="region of interest" description="Disordered" evidence="1">
    <location>
        <begin position="1"/>
        <end position="42"/>
    </location>
</feature>
<protein>
    <submittedName>
        <fullName evidence="2">Uncharacterized protein</fullName>
    </submittedName>
</protein>
<feature type="region of interest" description="Disordered" evidence="1">
    <location>
        <begin position="95"/>
        <end position="135"/>
    </location>
</feature>
<gene>
    <name evidence="2" type="ORF">Prudu_008462</name>
</gene>
<evidence type="ECO:0000256" key="1">
    <source>
        <dbReference type="SAM" id="MobiDB-lite"/>
    </source>
</evidence>
<feature type="non-terminal residue" evidence="2">
    <location>
        <position position="1"/>
    </location>
</feature>
<reference evidence="2" key="1">
    <citation type="journal article" date="2019" name="Science">
        <title>Mutation of a bHLH transcription factor allowed almond domestication.</title>
        <authorList>
            <person name="Sanchez-Perez R."/>
            <person name="Pavan S."/>
            <person name="Mazzeo R."/>
            <person name="Moldovan C."/>
            <person name="Aiese Cigliano R."/>
            <person name="Del Cueto J."/>
            <person name="Ricciardi F."/>
            <person name="Lotti C."/>
            <person name="Ricciardi L."/>
            <person name="Dicenta F."/>
            <person name="Lopez-Marques R.L."/>
            <person name="Lindberg Moller B."/>
        </authorList>
    </citation>
    <scope>NUCLEOTIDE SEQUENCE</scope>
</reference>
<dbReference type="EMBL" id="AP019299">
    <property type="protein sequence ID" value="BBG98935.1"/>
    <property type="molecule type" value="Genomic_DNA"/>
</dbReference>
<organism evidence="2">
    <name type="scientific">Prunus dulcis</name>
    <name type="common">Almond</name>
    <name type="synonym">Amygdalus dulcis</name>
    <dbReference type="NCBI Taxonomy" id="3755"/>
    <lineage>
        <taxon>Eukaryota</taxon>
        <taxon>Viridiplantae</taxon>
        <taxon>Streptophyta</taxon>
        <taxon>Embryophyta</taxon>
        <taxon>Tracheophyta</taxon>
        <taxon>Spermatophyta</taxon>
        <taxon>Magnoliopsida</taxon>
        <taxon>eudicotyledons</taxon>
        <taxon>Gunneridae</taxon>
        <taxon>Pentapetalae</taxon>
        <taxon>rosids</taxon>
        <taxon>fabids</taxon>
        <taxon>Rosales</taxon>
        <taxon>Rosaceae</taxon>
        <taxon>Amygdaloideae</taxon>
        <taxon>Amygdaleae</taxon>
        <taxon>Prunus</taxon>
    </lineage>
</organism>
<proteinExistence type="predicted"/>
<evidence type="ECO:0000313" key="2">
    <source>
        <dbReference type="EMBL" id="BBG98935.1"/>
    </source>
</evidence>
<accession>A0A4Y1R480</accession>
<sequence>RLDLPSFQSLPPPPPCDPISGTGPIRTAARPPTFPDQPSHGHAGFWPESAILAVGRVQTFSLNISLISSPNLSSEASGVQLIHMRDLREVQLARTSSRRRMKETTRAISLAPDPPPKCRISLETLPNFRQKSEEN</sequence>